<dbReference type="PANTHER" id="PTHR12842">
    <property type="entry name" value="FI01459P"/>
    <property type="match status" value="1"/>
</dbReference>
<dbReference type="PANTHER" id="PTHR12842:SF6">
    <property type="entry name" value="FI01459P"/>
    <property type="match status" value="1"/>
</dbReference>
<evidence type="ECO:0000256" key="3">
    <source>
        <dbReference type="SAM" id="SignalP"/>
    </source>
</evidence>
<keyword evidence="5" id="KW-1185">Reference proteome</keyword>
<proteinExistence type="inferred from homology"/>
<protein>
    <submittedName>
        <fullName evidence="4">Uncharacterized protein</fullName>
    </submittedName>
</protein>
<gene>
    <name evidence="4" type="ORF">PR048_019066</name>
</gene>
<feature type="chain" id="PRO_5045789314" evidence="3">
    <location>
        <begin position="30"/>
        <end position="432"/>
    </location>
</feature>
<evidence type="ECO:0000313" key="4">
    <source>
        <dbReference type="EMBL" id="KAJ8878488.1"/>
    </source>
</evidence>
<comment type="caution">
    <text evidence="4">The sequence shown here is derived from an EMBL/GenBank/DDBJ whole genome shotgun (WGS) entry which is preliminary data.</text>
</comment>
<dbReference type="InterPro" id="IPR007998">
    <property type="entry name" value="DUF719"/>
</dbReference>
<keyword evidence="3" id="KW-0732">Signal</keyword>
<dbReference type="EMBL" id="JARBHB010000007">
    <property type="protein sequence ID" value="KAJ8878488.1"/>
    <property type="molecule type" value="Genomic_DNA"/>
</dbReference>
<keyword evidence="2" id="KW-0597">Phosphoprotein</keyword>
<accession>A0ABQ9H2F8</accession>
<evidence type="ECO:0000256" key="2">
    <source>
        <dbReference type="ARBA" id="ARBA00022553"/>
    </source>
</evidence>
<sequence length="432" mass="47262">MQMWLQGWGGWSGWGMSSLLSSATEGVASLTSQVSQGLSTVLEAGIGAPDPEELARLHREEAQAAKETVHLKDDDDDVANCVAAEMSRQEESTTGMFGLGHLMSGVSSITRLVESTGSRVITGGLDTLETIGKKTMEVLQEGDPGLKKKRALFGDKIVLSQVLRDAKQKVEMEDLLRDERQQARKAHFETLFDNYQGLVHLEALEMLSKQCELKLQSSLLAASGPGLVALQRAHQELREKCRLPEDDEDGEDAGWQDALTSASSSLGVPFNTSKIFKTSTETADWLEKEGRDSSVREVHRRAMEGLSRLTAESVEQFHKVAELLLVKDGRDPAREAQIFVQITSALTSALNLTAEQFSEHLSKCLVNPASPDEANNLITNVFLEEKSKCLQAIAVEADDMFFCSALKANNSSSYVEEALRLLVPVLQVAVNN</sequence>
<feature type="signal peptide" evidence="3">
    <location>
        <begin position="1"/>
        <end position="29"/>
    </location>
</feature>
<name>A0ABQ9H2F8_9NEOP</name>
<dbReference type="Proteomes" id="UP001159363">
    <property type="component" value="Chromosome 6"/>
</dbReference>
<evidence type="ECO:0000256" key="1">
    <source>
        <dbReference type="ARBA" id="ARBA00006903"/>
    </source>
</evidence>
<comment type="similarity">
    <text evidence="1">Belongs to the FAM114 family.</text>
</comment>
<reference evidence="4 5" key="1">
    <citation type="submission" date="2023-02" db="EMBL/GenBank/DDBJ databases">
        <title>LHISI_Scaffold_Assembly.</title>
        <authorList>
            <person name="Stuart O.P."/>
            <person name="Cleave R."/>
            <person name="Magrath M.J.L."/>
            <person name="Mikheyev A.S."/>
        </authorList>
    </citation>
    <scope>NUCLEOTIDE SEQUENCE [LARGE SCALE GENOMIC DNA]</scope>
    <source>
        <strain evidence="4">Daus_M_001</strain>
        <tissue evidence="4">Leg muscle</tissue>
    </source>
</reference>
<evidence type="ECO:0000313" key="5">
    <source>
        <dbReference type="Proteomes" id="UP001159363"/>
    </source>
</evidence>
<dbReference type="Pfam" id="PF05334">
    <property type="entry name" value="DUF719"/>
    <property type="match status" value="1"/>
</dbReference>
<organism evidence="4 5">
    <name type="scientific">Dryococelus australis</name>
    <dbReference type="NCBI Taxonomy" id="614101"/>
    <lineage>
        <taxon>Eukaryota</taxon>
        <taxon>Metazoa</taxon>
        <taxon>Ecdysozoa</taxon>
        <taxon>Arthropoda</taxon>
        <taxon>Hexapoda</taxon>
        <taxon>Insecta</taxon>
        <taxon>Pterygota</taxon>
        <taxon>Neoptera</taxon>
        <taxon>Polyneoptera</taxon>
        <taxon>Phasmatodea</taxon>
        <taxon>Verophasmatodea</taxon>
        <taxon>Anareolatae</taxon>
        <taxon>Phasmatidae</taxon>
        <taxon>Eurycanthinae</taxon>
        <taxon>Dryococelus</taxon>
    </lineage>
</organism>